<evidence type="ECO:0000313" key="4">
    <source>
        <dbReference type="Proteomes" id="UP000284109"/>
    </source>
</evidence>
<feature type="domain" description="WxL" evidence="2">
    <location>
        <begin position="76"/>
        <end position="272"/>
    </location>
</feature>
<dbReference type="OrthoDB" id="2327088at2"/>
<dbReference type="AlphaFoldDB" id="A0A3R7CPS9"/>
<gene>
    <name evidence="3" type="ORF">DS831_05010</name>
</gene>
<protein>
    <recommendedName>
        <fullName evidence="2">WxL domain-containing protein</fullName>
    </recommendedName>
</protein>
<evidence type="ECO:0000259" key="2">
    <source>
        <dbReference type="Pfam" id="PF13731"/>
    </source>
</evidence>
<dbReference type="InterPro" id="IPR027994">
    <property type="entry name" value="WxL_dom"/>
</dbReference>
<name>A0A3R7CPS9_9LACO</name>
<dbReference type="EMBL" id="QOCR01000002">
    <property type="protein sequence ID" value="RHW51385.1"/>
    <property type="molecule type" value="Genomic_DNA"/>
</dbReference>
<feature type="chain" id="PRO_5018586980" description="WxL domain-containing protein" evidence="1">
    <location>
        <begin position="30"/>
        <end position="274"/>
    </location>
</feature>
<proteinExistence type="predicted"/>
<reference evidence="3 4" key="1">
    <citation type="submission" date="2018-07" db="EMBL/GenBank/DDBJ databases">
        <title>Genome sequences of six Lactobacillus spp. isolated from bumble bee guts.</title>
        <authorList>
            <person name="Motta E.V.S."/>
            <person name="Moran N.A."/>
        </authorList>
    </citation>
    <scope>NUCLEOTIDE SEQUENCE [LARGE SCALE GENOMIC DNA]</scope>
    <source>
        <strain evidence="3 4">BI-1.1</strain>
    </source>
</reference>
<accession>A0A3R7CPS9</accession>
<keyword evidence="4" id="KW-1185">Reference proteome</keyword>
<evidence type="ECO:0000256" key="1">
    <source>
        <dbReference type="SAM" id="SignalP"/>
    </source>
</evidence>
<dbReference type="RefSeq" id="WP_118900994.1">
    <property type="nucleotide sequence ID" value="NZ_QOCR01000002.1"/>
</dbReference>
<sequence length="274" mass="28202">MRIKEISMAASALAMFGVVAPLATQTVSAAGPSSALSGVAGVTDYSGSEIINNSASADTNGSGKASGLSHAGIGFESGDLILYQVPNFDFGKNNKIGVGTFDMLDSVSNNSSNRMAVIVDNRFTDPTAVGAKNYNWTLSAQADDFTDTADHTKTLDTTVAKIVINDSNSTGKVEYNKPKDQNGPHSTGNIYEIAGTPGALPTGLKMGNDIVISGNTPATVATADKNTQPGATGLVFTKNDSAVLQTIAGGTNKLVPNHVYVAPITWTLTASPLQ</sequence>
<organism evidence="3 4">
    <name type="scientific">Bombilactobacillus bombi</name>
    <dbReference type="NCBI Taxonomy" id="1303590"/>
    <lineage>
        <taxon>Bacteria</taxon>
        <taxon>Bacillati</taxon>
        <taxon>Bacillota</taxon>
        <taxon>Bacilli</taxon>
        <taxon>Lactobacillales</taxon>
        <taxon>Lactobacillaceae</taxon>
        <taxon>Bombilactobacillus</taxon>
    </lineage>
</organism>
<evidence type="ECO:0000313" key="3">
    <source>
        <dbReference type="EMBL" id="RHW51385.1"/>
    </source>
</evidence>
<keyword evidence="1" id="KW-0732">Signal</keyword>
<dbReference type="Pfam" id="PF13731">
    <property type="entry name" value="WxL"/>
    <property type="match status" value="1"/>
</dbReference>
<feature type="signal peptide" evidence="1">
    <location>
        <begin position="1"/>
        <end position="29"/>
    </location>
</feature>
<dbReference type="Proteomes" id="UP000284109">
    <property type="component" value="Unassembled WGS sequence"/>
</dbReference>
<comment type="caution">
    <text evidence="3">The sequence shown here is derived from an EMBL/GenBank/DDBJ whole genome shotgun (WGS) entry which is preliminary data.</text>
</comment>